<protein>
    <submittedName>
        <fullName evidence="3">Uncharacterized protein</fullName>
    </submittedName>
</protein>
<evidence type="ECO:0000256" key="1">
    <source>
        <dbReference type="SAM" id="MobiDB-lite"/>
    </source>
</evidence>
<dbReference type="GeneID" id="54357813"/>
<proteinExistence type="predicted"/>
<keyword evidence="2" id="KW-1185">Reference proteome</keyword>
<evidence type="ECO:0000313" key="3">
    <source>
        <dbReference type="RefSeq" id="XP_033458861.1"/>
    </source>
</evidence>
<feature type="region of interest" description="Disordered" evidence="1">
    <location>
        <begin position="324"/>
        <end position="347"/>
    </location>
</feature>
<dbReference type="Proteomes" id="UP000504637">
    <property type="component" value="Unplaced"/>
</dbReference>
<reference evidence="3" key="3">
    <citation type="submission" date="2025-08" db="UniProtKB">
        <authorList>
            <consortium name="RefSeq"/>
        </authorList>
    </citation>
    <scope>IDENTIFICATION</scope>
    <source>
        <strain evidence="3">CBS 342.82</strain>
    </source>
</reference>
<dbReference type="RefSeq" id="XP_033458861.1">
    <property type="nucleotide sequence ID" value="XM_033600014.1"/>
</dbReference>
<evidence type="ECO:0000313" key="2">
    <source>
        <dbReference type="Proteomes" id="UP000504637"/>
    </source>
</evidence>
<feature type="region of interest" description="Disordered" evidence="1">
    <location>
        <begin position="39"/>
        <end position="88"/>
    </location>
</feature>
<sequence>MMESWHSNAGYPFLPNSQSLPNFSSNFYADGLTHAPPDLIDTEDDEYLPLNPSASKKRRTTIKSADKKTRGTSRDHGKRRRSPTCLPVSPLTTRVKGLRFFSLEEANDHANDRVTLALDPNVKDDLMNVKRDAHRHVMNLVQAFTTQVIDEPSEHHLDQIALTAWHQFQSNHVEKCKRYAGNETDIIEICAWKVYGIVMDIHQNGLPKLNNIPLDRKSKCSERLELITSSVANYAIVRYDVLRLVKLNELAASPYNYVSRKITNWKNNEHKARRDQENADAAARTGTVYRKVLGDHSRSTPGKKIIVKRESPPVTPPRLIKVEASFSSQDEPRTPFAQTSQTPDSDVKRSLIDEAAGDLYFSSSLDASYDLEDIDPVLRLA</sequence>
<dbReference type="AlphaFoldDB" id="A0A6J3M1B7"/>
<organism evidence="3">
    <name type="scientific">Dissoconium aciculare CBS 342.82</name>
    <dbReference type="NCBI Taxonomy" id="1314786"/>
    <lineage>
        <taxon>Eukaryota</taxon>
        <taxon>Fungi</taxon>
        <taxon>Dikarya</taxon>
        <taxon>Ascomycota</taxon>
        <taxon>Pezizomycotina</taxon>
        <taxon>Dothideomycetes</taxon>
        <taxon>Dothideomycetidae</taxon>
        <taxon>Mycosphaerellales</taxon>
        <taxon>Dissoconiaceae</taxon>
        <taxon>Dissoconium</taxon>
    </lineage>
</organism>
<gene>
    <name evidence="3" type="ORF">K489DRAFT_257388</name>
</gene>
<reference evidence="3" key="1">
    <citation type="submission" date="2020-01" db="EMBL/GenBank/DDBJ databases">
        <authorList>
            <consortium name="DOE Joint Genome Institute"/>
            <person name="Haridas S."/>
            <person name="Albert R."/>
            <person name="Binder M."/>
            <person name="Bloem J."/>
            <person name="Labutti K."/>
            <person name="Salamov A."/>
            <person name="Andreopoulos B."/>
            <person name="Baker S.E."/>
            <person name="Barry K."/>
            <person name="Bills G."/>
            <person name="Bluhm B.H."/>
            <person name="Cannon C."/>
            <person name="Castanera R."/>
            <person name="Culley D.E."/>
            <person name="Daum C."/>
            <person name="Ezra D."/>
            <person name="Gonzalez J.B."/>
            <person name="Henrissat B."/>
            <person name="Kuo A."/>
            <person name="Liang C."/>
            <person name="Lipzen A."/>
            <person name="Lutzoni F."/>
            <person name="Magnuson J."/>
            <person name="Mondo S."/>
            <person name="Nolan M."/>
            <person name="Ohm R."/>
            <person name="Pangilinan J."/>
            <person name="Park H.-J."/>
            <person name="Ramirez L."/>
            <person name="Alfaro M."/>
            <person name="Sun H."/>
            <person name="Tritt A."/>
            <person name="Yoshinaga Y."/>
            <person name="Zwiers L.-H."/>
            <person name="Turgeon B.G."/>
            <person name="Goodwin S.B."/>
            <person name="Spatafora J.W."/>
            <person name="Crous P.W."/>
            <person name="Grigoriev I.V."/>
        </authorList>
    </citation>
    <scope>NUCLEOTIDE SEQUENCE</scope>
    <source>
        <strain evidence="3">CBS 342.82</strain>
    </source>
</reference>
<name>A0A6J3M1B7_9PEZI</name>
<reference evidence="3" key="2">
    <citation type="submission" date="2020-04" db="EMBL/GenBank/DDBJ databases">
        <authorList>
            <consortium name="NCBI Genome Project"/>
        </authorList>
    </citation>
    <scope>NUCLEOTIDE SEQUENCE</scope>
    <source>
        <strain evidence="3">CBS 342.82</strain>
    </source>
</reference>
<dbReference type="OrthoDB" id="3644827at2759"/>
<feature type="compositionally biased region" description="Basic and acidic residues" evidence="1">
    <location>
        <begin position="64"/>
        <end position="75"/>
    </location>
</feature>
<accession>A0A6J3M1B7</accession>